<organism evidence="2 3">
    <name type="scientific">Spodoptera frugiperda</name>
    <name type="common">Fall armyworm</name>
    <dbReference type="NCBI Taxonomy" id="7108"/>
    <lineage>
        <taxon>Eukaryota</taxon>
        <taxon>Metazoa</taxon>
        <taxon>Ecdysozoa</taxon>
        <taxon>Arthropoda</taxon>
        <taxon>Hexapoda</taxon>
        <taxon>Insecta</taxon>
        <taxon>Pterygota</taxon>
        <taxon>Neoptera</taxon>
        <taxon>Endopterygota</taxon>
        <taxon>Lepidoptera</taxon>
        <taxon>Glossata</taxon>
        <taxon>Ditrysia</taxon>
        <taxon>Noctuoidea</taxon>
        <taxon>Noctuidae</taxon>
        <taxon>Amphipyrinae</taxon>
        <taxon>Spodoptera</taxon>
    </lineage>
</organism>
<name>A0A9R0DPY5_SPOFR</name>
<gene>
    <name evidence="3" type="primary">LOC118275331</name>
</gene>
<sequence length="143" mass="16595">MCACHLPYCSGRGRGLDGDGYRSGQSRRNGSSCSLIGQYDSRRSSDPRSGRDRRYDRRYHNPDAFDPPPGPAAAGYCGSLKTTICKSIEDACTYWRRLRNDRFHWELFKSVLWFTIGLKLFNDITRHITNQRKRRCRPRPKNC</sequence>
<dbReference type="GeneID" id="118275331"/>
<reference evidence="3" key="1">
    <citation type="submission" date="2025-08" db="UniProtKB">
        <authorList>
            <consortium name="RefSeq"/>
        </authorList>
    </citation>
    <scope>IDENTIFICATION</scope>
    <source>
        <tissue evidence="3">Whole larval tissue</tissue>
    </source>
</reference>
<protein>
    <submittedName>
        <fullName evidence="3">Uncharacterized protein LOC118275331 isoform X1</fullName>
    </submittedName>
</protein>
<proteinExistence type="predicted"/>
<dbReference type="AlphaFoldDB" id="A0A9R0DPY5"/>
<accession>A0A9R0DPY5</accession>
<keyword evidence="2" id="KW-1185">Reference proteome</keyword>
<feature type="region of interest" description="Disordered" evidence="1">
    <location>
        <begin position="20"/>
        <end position="71"/>
    </location>
</feature>
<feature type="compositionally biased region" description="Basic and acidic residues" evidence="1">
    <location>
        <begin position="40"/>
        <end position="63"/>
    </location>
</feature>
<evidence type="ECO:0000256" key="1">
    <source>
        <dbReference type="SAM" id="MobiDB-lite"/>
    </source>
</evidence>
<evidence type="ECO:0000313" key="2">
    <source>
        <dbReference type="Proteomes" id="UP000829999"/>
    </source>
</evidence>
<feature type="compositionally biased region" description="Polar residues" evidence="1">
    <location>
        <begin position="26"/>
        <end position="35"/>
    </location>
</feature>
<evidence type="ECO:0000313" key="3">
    <source>
        <dbReference type="RefSeq" id="XP_050551187.1"/>
    </source>
</evidence>
<dbReference type="OrthoDB" id="7189733at2759"/>
<dbReference type="RefSeq" id="XP_050551187.1">
    <property type="nucleotide sequence ID" value="XM_050695230.1"/>
</dbReference>
<dbReference type="Proteomes" id="UP000829999">
    <property type="component" value="Chromosome 8"/>
</dbReference>